<evidence type="ECO:0000259" key="3">
    <source>
        <dbReference type="PROSITE" id="PS51109"/>
    </source>
</evidence>
<keyword evidence="5" id="KW-1185">Reference proteome</keyword>
<dbReference type="InterPro" id="IPR011055">
    <property type="entry name" value="Dup_hybrid_motif"/>
</dbReference>
<dbReference type="SUPFAM" id="SSF51261">
    <property type="entry name" value="Duplicated hybrid motif"/>
    <property type="match status" value="1"/>
</dbReference>
<reference evidence="4 5" key="1">
    <citation type="submission" date="2020-08" db="EMBL/GenBank/DDBJ databases">
        <title>Genome public.</title>
        <authorList>
            <person name="Liu C."/>
            <person name="Sun Q."/>
        </authorList>
    </citation>
    <scope>NUCLEOTIDE SEQUENCE [LARGE SCALE GENOMIC DNA]</scope>
    <source>
        <strain evidence="4 5">NSJ-6</strain>
    </source>
</reference>
<keyword evidence="1" id="KW-0732">Signal</keyword>
<name>A0ABR7DBZ0_9CLOT</name>
<dbReference type="PANTHER" id="PTHR21666:SF289">
    <property type="entry name" value="L-ALA--D-GLU ENDOPEPTIDASE"/>
    <property type="match status" value="1"/>
</dbReference>
<keyword evidence="2" id="KW-0472">Membrane</keyword>
<dbReference type="Pfam" id="PF07501">
    <property type="entry name" value="G5"/>
    <property type="match status" value="1"/>
</dbReference>
<dbReference type="EMBL" id="JACOOO010000013">
    <property type="protein sequence ID" value="MBC5628640.1"/>
    <property type="molecule type" value="Genomic_DNA"/>
</dbReference>
<feature type="domain" description="G5" evidence="3">
    <location>
        <begin position="183"/>
        <end position="263"/>
    </location>
</feature>
<accession>A0ABR7DBZ0</accession>
<protein>
    <submittedName>
        <fullName evidence="4">Peptidoglycan DD-metalloendopeptidase family protein</fullName>
    </submittedName>
</protein>
<dbReference type="Gene3D" id="2.70.70.10">
    <property type="entry name" value="Glucose Permease (Domain IIA)"/>
    <property type="match status" value="1"/>
</dbReference>
<feature type="transmembrane region" description="Helical" evidence="2">
    <location>
        <begin position="12"/>
        <end position="32"/>
    </location>
</feature>
<comment type="caution">
    <text evidence="4">The sequence shown here is derived from an EMBL/GenBank/DDBJ whole genome shotgun (WGS) entry which is preliminary data.</text>
</comment>
<evidence type="ECO:0000313" key="5">
    <source>
        <dbReference type="Proteomes" id="UP000596929"/>
    </source>
</evidence>
<organism evidence="4 5">
    <name type="scientific">Clostridium hominis</name>
    <dbReference type="NCBI Taxonomy" id="2763036"/>
    <lineage>
        <taxon>Bacteria</taxon>
        <taxon>Bacillati</taxon>
        <taxon>Bacillota</taxon>
        <taxon>Clostridia</taxon>
        <taxon>Eubacteriales</taxon>
        <taxon>Clostridiaceae</taxon>
        <taxon>Clostridium</taxon>
    </lineage>
</organism>
<dbReference type="Proteomes" id="UP000596929">
    <property type="component" value="Unassembled WGS sequence"/>
</dbReference>
<sequence>MYSQKKDEKCVIIKNTLSLILLTILLFLIGGITKGYKIYGNTKTIQCINVIDDSSELSQEVSKDVYLANSISVSNTYNNIVNLNSKNSNVNIENINRNVNGFAITVDNNVFGYVLSAQEKDTIIKSVCESYIRELGVNIEDISYMKINGNIKTTPTELKLCQLSESSEISKEIYEASIVNKNLLDLELSLRTFEEEVIESPVRVEEDSSIYMGEEVVMQGEDGKKEVYKEVIYEGLTKTEETVLNENILVEPVTTVVHKGSKNPYYDGVTFLTRPVEGGYISSYYGEERVNSYHKGLDIAENQGEDIIASFDGEVIFAGYNDGGYGNLVIVQHSDDMKTYYAHLSEIYVSPNKEVKKGEIIGAVGSTGYSTGPHLHFELRIDDAPVNPLNYIVQK</sequence>
<keyword evidence="2" id="KW-0812">Transmembrane</keyword>
<keyword evidence="2" id="KW-1133">Transmembrane helix</keyword>
<proteinExistence type="predicted"/>
<dbReference type="InterPro" id="IPR016047">
    <property type="entry name" value="M23ase_b-sheet_dom"/>
</dbReference>
<dbReference type="Pfam" id="PF01551">
    <property type="entry name" value="Peptidase_M23"/>
    <property type="match status" value="1"/>
</dbReference>
<dbReference type="RefSeq" id="WP_186859644.1">
    <property type="nucleotide sequence ID" value="NZ_JACOOO010000013.1"/>
</dbReference>
<evidence type="ECO:0000256" key="2">
    <source>
        <dbReference type="SAM" id="Phobius"/>
    </source>
</evidence>
<dbReference type="Gene3D" id="2.20.230.10">
    <property type="entry name" value="Resuscitation-promoting factor rpfb"/>
    <property type="match status" value="1"/>
</dbReference>
<dbReference type="CDD" id="cd12797">
    <property type="entry name" value="M23_peptidase"/>
    <property type="match status" value="1"/>
</dbReference>
<dbReference type="PROSITE" id="PS51109">
    <property type="entry name" value="G5"/>
    <property type="match status" value="1"/>
</dbReference>
<gene>
    <name evidence="4" type="ORF">H8S20_07035</name>
</gene>
<dbReference type="InterPro" id="IPR011098">
    <property type="entry name" value="G5_dom"/>
</dbReference>
<dbReference type="PANTHER" id="PTHR21666">
    <property type="entry name" value="PEPTIDASE-RELATED"/>
    <property type="match status" value="1"/>
</dbReference>
<dbReference type="InterPro" id="IPR050570">
    <property type="entry name" value="Cell_wall_metabolism_enzyme"/>
</dbReference>
<dbReference type="SMART" id="SM01208">
    <property type="entry name" value="G5"/>
    <property type="match status" value="1"/>
</dbReference>
<evidence type="ECO:0000256" key="1">
    <source>
        <dbReference type="ARBA" id="ARBA00022729"/>
    </source>
</evidence>
<evidence type="ECO:0000313" key="4">
    <source>
        <dbReference type="EMBL" id="MBC5628640.1"/>
    </source>
</evidence>